<dbReference type="InterPro" id="IPR011815">
    <property type="entry name" value="PBP_1c"/>
</dbReference>
<dbReference type="SUPFAM" id="SSF56601">
    <property type="entry name" value="beta-lactamase/transpeptidase-like"/>
    <property type="match status" value="1"/>
</dbReference>
<keyword evidence="9" id="KW-0511">Multifunctional enzyme</keyword>
<keyword evidence="7" id="KW-0808">Transferase</keyword>
<evidence type="ECO:0000256" key="10">
    <source>
        <dbReference type="ARBA" id="ARBA00044770"/>
    </source>
</evidence>
<dbReference type="InterPro" id="IPR001460">
    <property type="entry name" value="PCN-bd_Tpept"/>
</dbReference>
<dbReference type="EC" id="2.4.99.28" evidence="10"/>
<dbReference type="GO" id="GO:0004180">
    <property type="term" value="F:carboxypeptidase activity"/>
    <property type="evidence" value="ECO:0007669"/>
    <property type="project" value="UniProtKB-KW"/>
</dbReference>
<comment type="similarity">
    <text evidence="3">In the N-terminal section; belongs to the glycosyltransferase 51 family.</text>
</comment>
<comment type="pathway">
    <text evidence="1">Cell wall biogenesis; peptidoglycan biosynthesis.</text>
</comment>
<keyword evidence="6" id="KW-0328">Glycosyltransferase</keyword>
<feature type="transmembrane region" description="Helical" evidence="13">
    <location>
        <begin position="20"/>
        <end position="36"/>
    </location>
</feature>
<evidence type="ECO:0000256" key="9">
    <source>
        <dbReference type="ARBA" id="ARBA00023268"/>
    </source>
</evidence>
<dbReference type="Pfam" id="PF00905">
    <property type="entry name" value="Transpeptidase"/>
    <property type="match status" value="1"/>
</dbReference>
<dbReference type="PANTHER" id="PTHR32282:SF15">
    <property type="entry name" value="PENICILLIN-BINDING PROTEIN 1C"/>
    <property type="match status" value="1"/>
</dbReference>
<dbReference type="InterPro" id="IPR036950">
    <property type="entry name" value="PBP_transglycosylase"/>
</dbReference>
<gene>
    <name evidence="17" type="ORF">OLMES_0625</name>
</gene>
<dbReference type="Gene3D" id="3.40.710.10">
    <property type="entry name" value="DD-peptidase/beta-lactamase superfamily"/>
    <property type="match status" value="1"/>
</dbReference>
<evidence type="ECO:0000256" key="12">
    <source>
        <dbReference type="SAM" id="MobiDB-lite"/>
    </source>
</evidence>
<dbReference type="GO" id="GO:0008658">
    <property type="term" value="F:penicillin binding"/>
    <property type="evidence" value="ECO:0007669"/>
    <property type="project" value="InterPro"/>
</dbReference>
<dbReference type="EMBL" id="CP021425">
    <property type="protein sequence ID" value="ARU54728.1"/>
    <property type="molecule type" value="Genomic_DNA"/>
</dbReference>
<keyword evidence="18" id="KW-1185">Reference proteome</keyword>
<dbReference type="SUPFAM" id="SSF53955">
    <property type="entry name" value="Lysozyme-like"/>
    <property type="match status" value="1"/>
</dbReference>
<evidence type="ECO:0000256" key="8">
    <source>
        <dbReference type="ARBA" id="ARBA00022801"/>
    </source>
</evidence>
<dbReference type="InterPro" id="IPR050396">
    <property type="entry name" value="Glycosyltr_51/Transpeptidase"/>
</dbReference>
<keyword evidence="13" id="KW-0812">Transmembrane</keyword>
<evidence type="ECO:0000256" key="6">
    <source>
        <dbReference type="ARBA" id="ARBA00022676"/>
    </source>
</evidence>
<dbReference type="GO" id="GO:0009252">
    <property type="term" value="P:peptidoglycan biosynthetic process"/>
    <property type="evidence" value="ECO:0007669"/>
    <property type="project" value="UniProtKB-UniPathway"/>
</dbReference>
<dbReference type="InterPro" id="IPR012338">
    <property type="entry name" value="Beta-lactam/transpept-like"/>
</dbReference>
<dbReference type="InterPro" id="IPR001264">
    <property type="entry name" value="Glyco_trans_51"/>
</dbReference>
<dbReference type="GO" id="GO:0006508">
    <property type="term" value="P:proteolysis"/>
    <property type="evidence" value="ECO:0007669"/>
    <property type="project" value="UniProtKB-KW"/>
</dbReference>
<accession>A0A1Y0I2K1</accession>
<keyword evidence="13" id="KW-0472">Membrane</keyword>
<dbReference type="Proteomes" id="UP000196027">
    <property type="component" value="Chromosome"/>
</dbReference>
<comment type="catalytic activity">
    <reaction evidence="11">
        <text>[GlcNAc-(1-&gt;4)-Mur2Ac(oyl-L-Ala-gamma-D-Glu-L-Lys-D-Ala-D-Ala)](n)-di-trans,octa-cis-undecaprenyl diphosphate + beta-D-GlcNAc-(1-&gt;4)-Mur2Ac(oyl-L-Ala-gamma-D-Glu-L-Lys-D-Ala-D-Ala)-di-trans,octa-cis-undecaprenyl diphosphate = [GlcNAc-(1-&gt;4)-Mur2Ac(oyl-L-Ala-gamma-D-Glu-L-Lys-D-Ala-D-Ala)](n+1)-di-trans,octa-cis-undecaprenyl diphosphate + di-trans,octa-cis-undecaprenyl diphosphate + H(+)</text>
        <dbReference type="Rhea" id="RHEA:23708"/>
        <dbReference type="Rhea" id="RHEA-COMP:9602"/>
        <dbReference type="Rhea" id="RHEA-COMP:9603"/>
        <dbReference type="ChEBI" id="CHEBI:15378"/>
        <dbReference type="ChEBI" id="CHEBI:58405"/>
        <dbReference type="ChEBI" id="CHEBI:60033"/>
        <dbReference type="ChEBI" id="CHEBI:78435"/>
        <dbReference type="EC" id="2.4.99.28"/>
    </reaction>
</comment>
<evidence type="ECO:0000256" key="2">
    <source>
        <dbReference type="ARBA" id="ARBA00007090"/>
    </source>
</evidence>
<evidence type="ECO:0000259" key="15">
    <source>
        <dbReference type="Pfam" id="PF00912"/>
    </source>
</evidence>
<dbReference type="RefSeq" id="WP_087459899.1">
    <property type="nucleotide sequence ID" value="NZ_CP021425.1"/>
</dbReference>
<dbReference type="InterPro" id="IPR009647">
    <property type="entry name" value="PBP_C"/>
</dbReference>
<dbReference type="AlphaFoldDB" id="A0A1Y0I2K1"/>
<proteinExistence type="inferred from homology"/>
<feature type="domain" description="Penicillin-binding protein transpeptidase" evidence="14">
    <location>
        <begin position="312"/>
        <end position="537"/>
    </location>
</feature>
<evidence type="ECO:0000313" key="17">
    <source>
        <dbReference type="EMBL" id="ARU54728.1"/>
    </source>
</evidence>
<keyword evidence="5" id="KW-0645">Protease</keyword>
<evidence type="ECO:0000256" key="1">
    <source>
        <dbReference type="ARBA" id="ARBA00004752"/>
    </source>
</evidence>
<dbReference type="Gene3D" id="1.10.3810.10">
    <property type="entry name" value="Biosynthetic peptidoglycan transglycosylase-like"/>
    <property type="match status" value="1"/>
</dbReference>
<sequence length="823" mass="90880">MNSTRGFLKAGGLRRSARLLRIATPIMLMALVLIVLDRCFPLNLPQHQRHFAQVVTDRDGIPLRRFADDKGVWRYPTHLDAVSPRYIEALLGYEDRWFYYHPGVNPIALVRAFLQNVQGGKIVSGGSTITMQVARLLHPHPRSVPGKLSQILRAIQLEWHLDKQEILALYLNNAPFGGTLEGVEAAAFGYFNKSAAQLSHAEAALLAVLPQAPSRFRPDRHPGRAEQARNKVLQRLGEFQIWTEQTVLEARQEKVAAFGLQSPQLAPLLARRLMQDNPEPLLQTTLEFNLQQRVQDYVKLYTAQLPAHSSVAVLIVENQNMEARAYVGSGQFGNTQRFGYIDMVTADRSPGSTLKPFLYGMAIDAGLIHSHSLLTDTPRSYGLYQPDNFSGGFNGPVSATAALQKSLNIPAVDLLARLGPKTFVSRLQHIGIPLTLPNHEAPGLALILGGTGTSLEALVSGFASLARGGLVAPVRYQHHEPLKNRRLFSEGTAWVIHRILQDSPHPDQLRTRRARGSNTDNPGIAWKTGTSYGYRDAWSIGVSSDYTIGVWVGRPDGAPVPGHFGAVTATPLMFTLFKQMPARRTTITRPGTVTDVEICWPTGTKKVDTRPNHCHKTLTSWSVDKQVPPTYALAQENQVDRSPLTTIWINPETGLRVDQNCVNIKRVKRRVALWPGIVEPWLPAEQKRGQQVPPLDPRCEQPAELSGQSLVIHKPETDTLIQPPPGSNELPTIALSTLGGIEHIGWYVNGQLWKQTAPNQSVAFKPEHPGKFEFVAVDGSGNTDRRILYFTSSRRPAPKPGSDISLRSSVESPALSEPKPESG</sequence>
<protein>
    <recommendedName>
        <fullName evidence="10">peptidoglycan glycosyltransferase</fullName>
        <ecNumber evidence="10">2.4.99.28</ecNumber>
    </recommendedName>
</protein>
<dbReference type="KEGG" id="ome:OLMES_0625"/>
<evidence type="ECO:0000256" key="5">
    <source>
        <dbReference type="ARBA" id="ARBA00022670"/>
    </source>
</evidence>
<evidence type="ECO:0000259" key="16">
    <source>
        <dbReference type="Pfam" id="PF06832"/>
    </source>
</evidence>
<evidence type="ECO:0000256" key="4">
    <source>
        <dbReference type="ARBA" id="ARBA00022645"/>
    </source>
</evidence>
<evidence type="ECO:0000256" key="13">
    <source>
        <dbReference type="SAM" id="Phobius"/>
    </source>
</evidence>
<keyword evidence="8" id="KW-0378">Hydrolase</keyword>
<evidence type="ECO:0000313" key="18">
    <source>
        <dbReference type="Proteomes" id="UP000196027"/>
    </source>
</evidence>
<evidence type="ECO:0000259" key="14">
    <source>
        <dbReference type="Pfam" id="PF00905"/>
    </source>
</evidence>
<keyword evidence="4" id="KW-0121">Carboxypeptidase</keyword>
<reference evidence="17 18" key="1">
    <citation type="submission" date="2017-05" db="EMBL/GenBank/DDBJ databases">
        <title>Genomic insights into alkan degradation activity of Oleiphilus messinensis.</title>
        <authorList>
            <person name="Kozyavkin S.A."/>
            <person name="Slesarev A.I."/>
            <person name="Golyshin P.N."/>
            <person name="Korzhenkov A."/>
            <person name="Golyshina O.N."/>
            <person name="Toshchakov S.V."/>
        </authorList>
    </citation>
    <scope>NUCLEOTIDE SEQUENCE [LARGE SCALE GENOMIC DNA]</scope>
    <source>
        <strain evidence="17 18">ME102</strain>
    </source>
</reference>
<dbReference type="GO" id="GO:0008955">
    <property type="term" value="F:peptidoglycan glycosyltransferase activity"/>
    <property type="evidence" value="ECO:0007669"/>
    <property type="project" value="UniProtKB-EC"/>
</dbReference>
<dbReference type="NCBIfam" id="TIGR02073">
    <property type="entry name" value="PBP_1c"/>
    <property type="match status" value="1"/>
</dbReference>
<name>A0A1Y0I2K1_9GAMM</name>
<feature type="region of interest" description="Disordered" evidence="12">
    <location>
        <begin position="790"/>
        <end position="823"/>
    </location>
</feature>
<keyword evidence="13" id="KW-1133">Transmembrane helix</keyword>
<feature type="domain" description="Glycosyl transferase family 51" evidence="15">
    <location>
        <begin position="70"/>
        <end position="236"/>
    </location>
</feature>
<dbReference type="OrthoDB" id="9766909at2"/>
<evidence type="ECO:0000256" key="3">
    <source>
        <dbReference type="ARBA" id="ARBA00007739"/>
    </source>
</evidence>
<dbReference type="Pfam" id="PF06832">
    <property type="entry name" value="BiPBP_C"/>
    <property type="match status" value="1"/>
</dbReference>
<comment type="similarity">
    <text evidence="2">In the C-terminal section; belongs to the transpeptidase family.</text>
</comment>
<dbReference type="InterPro" id="IPR023346">
    <property type="entry name" value="Lysozyme-like_dom_sf"/>
</dbReference>
<organism evidence="17 18">
    <name type="scientific">Oleiphilus messinensis</name>
    <dbReference type="NCBI Taxonomy" id="141451"/>
    <lineage>
        <taxon>Bacteria</taxon>
        <taxon>Pseudomonadati</taxon>
        <taxon>Pseudomonadota</taxon>
        <taxon>Gammaproteobacteria</taxon>
        <taxon>Oceanospirillales</taxon>
        <taxon>Oleiphilaceae</taxon>
        <taxon>Oleiphilus</taxon>
    </lineage>
</organism>
<dbReference type="PANTHER" id="PTHR32282">
    <property type="entry name" value="BINDING PROTEIN TRANSPEPTIDASE, PUTATIVE-RELATED"/>
    <property type="match status" value="1"/>
</dbReference>
<dbReference type="Pfam" id="PF00912">
    <property type="entry name" value="Transgly"/>
    <property type="match status" value="1"/>
</dbReference>
<feature type="domain" description="Penicillin-binding C-terminal" evidence="16">
    <location>
        <begin position="701"/>
        <end position="785"/>
    </location>
</feature>
<dbReference type="GO" id="GO:0030288">
    <property type="term" value="C:outer membrane-bounded periplasmic space"/>
    <property type="evidence" value="ECO:0007669"/>
    <property type="project" value="TreeGrafter"/>
</dbReference>
<dbReference type="UniPathway" id="UPA00219"/>
<evidence type="ECO:0000256" key="7">
    <source>
        <dbReference type="ARBA" id="ARBA00022679"/>
    </source>
</evidence>
<evidence type="ECO:0000256" key="11">
    <source>
        <dbReference type="ARBA" id="ARBA00049902"/>
    </source>
</evidence>